<protein>
    <submittedName>
        <fullName evidence="1">Uncharacterized protein</fullName>
    </submittedName>
</protein>
<name>A0AAN9SGR2_PSOTE</name>
<dbReference type="AlphaFoldDB" id="A0AAN9SGR2"/>
<organism evidence="1 2">
    <name type="scientific">Psophocarpus tetragonolobus</name>
    <name type="common">Winged bean</name>
    <name type="synonym">Dolichos tetragonolobus</name>
    <dbReference type="NCBI Taxonomy" id="3891"/>
    <lineage>
        <taxon>Eukaryota</taxon>
        <taxon>Viridiplantae</taxon>
        <taxon>Streptophyta</taxon>
        <taxon>Embryophyta</taxon>
        <taxon>Tracheophyta</taxon>
        <taxon>Spermatophyta</taxon>
        <taxon>Magnoliopsida</taxon>
        <taxon>eudicotyledons</taxon>
        <taxon>Gunneridae</taxon>
        <taxon>Pentapetalae</taxon>
        <taxon>rosids</taxon>
        <taxon>fabids</taxon>
        <taxon>Fabales</taxon>
        <taxon>Fabaceae</taxon>
        <taxon>Papilionoideae</taxon>
        <taxon>50 kb inversion clade</taxon>
        <taxon>NPAAA clade</taxon>
        <taxon>indigoferoid/millettioid clade</taxon>
        <taxon>Phaseoleae</taxon>
        <taxon>Psophocarpus</taxon>
    </lineage>
</organism>
<gene>
    <name evidence="1" type="ORF">VNO78_16382</name>
</gene>
<evidence type="ECO:0000313" key="1">
    <source>
        <dbReference type="EMBL" id="KAK7395812.1"/>
    </source>
</evidence>
<proteinExistence type="predicted"/>
<keyword evidence="2" id="KW-1185">Reference proteome</keyword>
<evidence type="ECO:0000313" key="2">
    <source>
        <dbReference type="Proteomes" id="UP001386955"/>
    </source>
</evidence>
<accession>A0AAN9SGR2</accession>
<sequence length="414" mass="46720">MGSQSRTRQLSMDCPSYSCSEIESSRVGRGTSLGTSSSRSLPWALNSQLKASAAPLFGPKADLVVRSFGPSRGTCFWQPLRDGLASLDTLKHNSIGRQVESFVEDLNTWQGSGQVKWWSKQNCAMTKFQFVMDGKAGSAWSMAKSQVHGQILMVQGKVTMHNQVPSNDARQGKVRIRGQDIVVEGKVGIRGQQMVMGARRKKLGYMAKKGAKLGWWKEKWDMWQRKRQERVLKGKSREMWCQYRVLKAKSRETWPIQCQHRAMEGKSQETLPIQCQDKVLEGKVEKRGQYSVERTCWKEKVGKCGQDNANKGCWKEKGVGWKKSGNVVKTVPREGVGRKKSGNVAKTASTQDARRKNSRYVAKIVPTQGAGRKKWDTWPRQCQHKMLMVGGGAHYSMVVLNMESWPLLSQVSWM</sequence>
<comment type="caution">
    <text evidence="1">The sequence shown here is derived from an EMBL/GenBank/DDBJ whole genome shotgun (WGS) entry which is preliminary data.</text>
</comment>
<dbReference type="Proteomes" id="UP001386955">
    <property type="component" value="Unassembled WGS sequence"/>
</dbReference>
<dbReference type="EMBL" id="JAYMYS010000004">
    <property type="protein sequence ID" value="KAK7395812.1"/>
    <property type="molecule type" value="Genomic_DNA"/>
</dbReference>
<reference evidence="1 2" key="1">
    <citation type="submission" date="2024-01" db="EMBL/GenBank/DDBJ databases">
        <title>The genomes of 5 underutilized Papilionoideae crops provide insights into root nodulation and disease resistanc.</title>
        <authorList>
            <person name="Jiang F."/>
        </authorList>
    </citation>
    <scope>NUCLEOTIDE SEQUENCE [LARGE SCALE GENOMIC DNA]</scope>
    <source>
        <strain evidence="1">DUOXIRENSHENG_FW03</strain>
        <tissue evidence="1">Leaves</tissue>
    </source>
</reference>